<organism evidence="3 4">
    <name type="scientific">Vallicoccus soli</name>
    <dbReference type="NCBI Taxonomy" id="2339232"/>
    <lineage>
        <taxon>Bacteria</taxon>
        <taxon>Bacillati</taxon>
        <taxon>Actinomycetota</taxon>
        <taxon>Actinomycetes</taxon>
        <taxon>Motilibacterales</taxon>
        <taxon>Vallicoccaceae</taxon>
        <taxon>Vallicoccus</taxon>
    </lineage>
</organism>
<feature type="region of interest" description="Disordered" evidence="1">
    <location>
        <begin position="268"/>
        <end position="303"/>
    </location>
</feature>
<dbReference type="PANTHER" id="PTHR33824">
    <property type="entry name" value="POLYKETIDE CYCLASE/DEHYDRASE AND LIPID TRANSPORT SUPERFAMILY PROTEIN"/>
    <property type="match status" value="1"/>
</dbReference>
<evidence type="ECO:0000256" key="1">
    <source>
        <dbReference type="SAM" id="MobiDB-lite"/>
    </source>
</evidence>
<comment type="caution">
    <text evidence="3">The sequence shown here is derived from an EMBL/GenBank/DDBJ whole genome shotgun (WGS) entry which is preliminary data.</text>
</comment>
<evidence type="ECO:0000313" key="3">
    <source>
        <dbReference type="EMBL" id="RJK96117.1"/>
    </source>
</evidence>
<dbReference type="RefSeq" id="WP_119950543.1">
    <property type="nucleotide sequence ID" value="NZ_QZEZ01000004.1"/>
</dbReference>
<accession>A0A3A3YX16</accession>
<dbReference type="Gene3D" id="3.30.530.20">
    <property type="match status" value="1"/>
</dbReference>
<keyword evidence="4" id="KW-1185">Reference proteome</keyword>
<dbReference type="PANTHER" id="PTHR33824:SF7">
    <property type="entry name" value="POLYKETIDE CYCLASE_DEHYDRASE AND LIPID TRANSPORT SUPERFAMILY PROTEIN"/>
    <property type="match status" value="1"/>
</dbReference>
<dbReference type="InterPro" id="IPR005031">
    <property type="entry name" value="COQ10_START"/>
</dbReference>
<gene>
    <name evidence="3" type="ORF">D5H78_11290</name>
</gene>
<feature type="domain" description="Coenzyme Q-binding protein COQ10 START" evidence="2">
    <location>
        <begin position="142"/>
        <end position="257"/>
    </location>
</feature>
<evidence type="ECO:0000313" key="4">
    <source>
        <dbReference type="Proteomes" id="UP000265614"/>
    </source>
</evidence>
<dbReference type="OrthoDB" id="3695445at2"/>
<dbReference type="InterPro" id="IPR023393">
    <property type="entry name" value="START-like_dom_sf"/>
</dbReference>
<sequence length="303" mass="32257">MGRRTGLDGDGLARTLGWASLGLGVPLVAAPGATLRAAGLVDGAQERAAALGVGVRELAAAAALLARPRPAWLWARVAGDAVDLALVGRSLEARPDPRGRATAAALAGIAAVDLYAALTRSRRGSGVHLHATTTVRTGPRAAYDAWRLEDLPRFMAHLEEVRVTGPRTSRWTATAPFGRTVSWDAETTEDVPGERLSWRSTGGRVGTRGTVRFVPAPGDRGTEVHVDMTYEVPAGALGRAVARWAGEEPHQQLDDDLRRYKQVVETGEVVRSEGAPGGKRARHEFPQHPAQPLSAHELEEVRA</sequence>
<proteinExistence type="predicted"/>
<dbReference type="Pfam" id="PF03364">
    <property type="entry name" value="Polyketide_cyc"/>
    <property type="match status" value="1"/>
</dbReference>
<dbReference type="SUPFAM" id="SSF55961">
    <property type="entry name" value="Bet v1-like"/>
    <property type="match status" value="1"/>
</dbReference>
<dbReference type="InterPro" id="IPR047137">
    <property type="entry name" value="ORF3"/>
</dbReference>
<dbReference type="AlphaFoldDB" id="A0A3A3YX16"/>
<dbReference type="EMBL" id="QZEZ01000004">
    <property type="protein sequence ID" value="RJK96117.1"/>
    <property type="molecule type" value="Genomic_DNA"/>
</dbReference>
<dbReference type="Proteomes" id="UP000265614">
    <property type="component" value="Unassembled WGS sequence"/>
</dbReference>
<protein>
    <submittedName>
        <fullName evidence="3">SRPBCC family protein</fullName>
    </submittedName>
</protein>
<name>A0A3A3YX16_9ACTN</name>
<dbReference type="CDD" id="cd07817">
    <property type="entry name" value="SRPBCC_8"/>
    <property type="match status" value="1"/>
</dbReference>
<reference evidence="3 4" key="1">
    <citation type="submission" date="2018-09" db="EMBL/GenBank/DDBJ databases">
        <title>YIM 75000 draft genome.</title>
        <authorList>
            <person name="Tang S."/>
            <person name="Feng Y."/>
        </authorList>
    </citation>
    <scope>NUCLEOTIDE SEQUENCE [LARGE SCALE GENOMIC DNA]</scope>
    <source>
        <strain evidence="3 4">YIM 75000</strain>
    </source>
</reference>
<evidence type="ECO:0000259" key="2">
    <source>
        <dbReference type="Pfam" id="PF03364"/>
    </source>
</evidence>